<sequence>MIEPGFVDGNGVTVRPPDEVQCQFGTRHGTLVSVFPDGDAYVRFFDNPEGDELVKWKHLCGVPAEHRRGGGDVG</sequence>
<name>A0A5C4LMR1_9HYPH</name>
<proteinExistence type="predicted"/>
<comment type="caution">
    <text evidence="1">The sequence shown here is derived from an EMBL/GenBank/DDBJ whole genome shotgun (WGS) entry which is preliminary data.</text>
</comment>
<protein>
    <submittedName>
        <fullName evidence="1">Uncharacterized protein</fullName>
    </submittedName>
</protein>
<accession>A0A5C4LMR1</accession>
<dbReference type="EMBL" id="VDDA01000002">
    <property type="protein sequence ID" value="TNC14860.1"/>
    <property type="molecule type" value="Genomic_DNA"/>
</dbReference>
<evidence type="ECO:0000313" key="1">
    <source>
        <dbReference type="EMBL" id="TNC14860.1"/>
    </source>
</evidence>
<dbReference type="AlphaFoldDB" id="A0A5C4LMR1"/>
<evidence type="ECO:0000313" key="2">
    <source>
        <dbReference type="Proteomes" id="UP000305267"/>
    </source>
</evidence>
<dbReference type="Proteomes" id="UP000305267">
    <property type="component" value="Unassembled WGS sequence"/>
</dbReference>
<dbReference type="RefSeq" id="WP_139034401.1">
    <property type="nucleotide sequence ID" value="NZ_VDDA01000002.1"/>
</dbReference>
<keyword evidence="2" id="KW-1185">Reference proteome</keyword>
<gene>
    <name evidence="1" type="ORF">FF100_04590</name>
</gene>
<organism evidence="1 2">
    <name type="scientific">Methylobacterium terricola</name>
    <dbReference type="NCBI Taxonomy" id="2583531"/>
    <lineage>
        <taxon>Bacteria</taxon>
        <taxon>Pseudomonadati</taxon>
        <taxon>Pseudomonadota</taxon>
        <taxon>Alphaproteobacteria</taxon>
        <taxon>Hyphomicrobiales</taxon>
        <taxon>Methylobacteriaceae</taxon>
        <taxon>Methylobacterium</taxon>
    </lineage>
</organism>
<reference evidence="1 2" key="1">
    <citation type="submission" date="2019-06" db="EMBL/GenBank/DDBJ databases">
        <title>Genome of Methylobacterium sp. 17Sr1-39.</title>
        <authorList>
            <person name="Seo T."/>
        </authorList>
    </citation>
    <scope>NUCLEOTIDE SEQUENCE [LARGE SCALE GENOMIC DNA]</scope>
    <source>
        <strain evidence="1 2">17Sr1-39</strain>
    </source>
</reference>